<proteinExistence type="predicted"/>
<dbReference type="GO" id="GO:0004657">
    <property type="term" value="F:proline dehydrogenase activity"/>
    <property type="evidence" value="ECO:0007669"/>
    <property type="project" value="InterPro"/>
</dbReference>
<evidence type="ECO:0000313" key="3">
    <source>
        <dbReference type="EMBL" id="RED49512.1"/>
    </source>
</evidence>
<evidence type="ECO:0000259" key="2">
    <source>
        <dbReference type="Pfam" id="PF01619"/>
    </source>
</evidence>
<keyword evidence="4" id="KW-1185">Reference proteome</keyword>
<name>A0A3D9HJ14_9FLAO</name>
<dbReference type="SUPFAM" id="SSF51730">
    <property type="entry name" value="FAD-linked oxidoreductase"/>
    <property type="match status" value="1"/>
</dbReference>
<dbReference type="InterPro" id="IPR015659">
    <property type="entry name" value="Proline_oxidase"/>
</dbReference>
<dbReference type="Pfam" id="PF01619">
    <property type="entry name" value="Pro_dh"/>
    <property type="match status" value="1"/>
</dbReference>
<evidence type="ECO:0000256" key="1">
    <source>
        <dbReference type="ARBA" id="ARBA00023002"/>
    </source>
</evidence>
<dbReference type="Gene3D" id="3.20.20.220">
    <property type="match status" value="1"/>
</dbReference>
<dbReference type="EMBL" id="QRDX01000002">
    <property type="protein sequence ID" value="RED49512.1"/>
    <property type="molecule type" value="Genomic_DNA"/>
</dbReference>
<evidence type="ECO:0000313" key="4">
    <source>
        <dbReference type="Proteomes" id="UP000256629"/>
    </source>
</evidence>
<keyword evidence="1" id="KW-0560">Oxidoreductase</keyword>
<reference evidence="3 4" key="1">
    <citation type="submission" date="2018-07" db="EMBL/GenBank/DDBJ databases">
        <title>Genomic Encyclopedia of Type Strains, Phase III (KMG-III): the genomes of soil and plant-associated and newly described type strains.</title>
        <authorList>
            <person name="Whitman W."/>
        </authorList>
    </citation>
    <scope>NUCLEOTIDE SEQUENCE [LARGE SCALE GENOMIC DNA]</scope>
    <source>
        <strain evidence="3 4">CECT 8487</strain>
    </source>
</reference>
<dbReference type="Proteomes" id="UP000256629">
    <property type="component" value="Unassembled WGS sequence"/>
</dbReference>
<dbReference type="AlphaFoldDB" id="A0A3D9HJ14"/>
<protein>
    <submittedName>
        <fullName evidence="3">L-proline dehydrogenase</fullName>
    </submittedName>
</protein>
<sequence>MVNYICSKLLIIMQKNERIFENTEIAFSLKNDSELERAYFLFKMISVQPLVRIGTAATNFALKANLPIEGLIRATVFDHFCGGINEDDCLPVIEKMFSKGVSSVLDYSVEGKENENEFDNTVEKVLKIIDFAKNIDAIPIAVFKPTGLGKLSLYTKVGMNKSLDDTEQEAWNKVVYRYNIICNKAKENDVAVLIDAEESWMQDAADTLATEMMKTYNTEKPIVFNTLQMYRHDRLKFLKAEHKKAIKGGYYLGYKLVRGAYLEKENDRAKEQSYKSPICENKAATDANFNNGLKYIVDNLDNIFVFAGTHNEESSYLLMHLMKEKGLKNNDSRVWFGQLYGMSDHISFNLANLGYNVAKYIPFGPVKDVMPYLIRRAEENTSVAGQTGRELNLLNNEKKRRRSQYSM</sequence>
<comment type="caution">
    <text evidence="3">The sequence shown here is derived from an EMBL/GenBank/DDBJ whole genome shotgun (WGS) entry which is preliminary data.</text>
</comment>
<dbReference type="InterPro" id="IPR002872">
    <property type="entry name" value="Proline_DH_dom"/>
</dbReference>
<dbReference type="PANTHER" id="PTHR13914">
    <property type="entry name" value="PROLINE OXIDASE"/>
    <property type="match status" value="1"/>
</dbReference>
<dbReference type="InterPro" id="IPR029041">
    <property type="entry name" value="FAD-linked_oxidoreductase-like"/>
</dbReference>
<dbReference type="PANTHER" id="PTHR13914:SF0">
    <property type="entry name" value="PROLINE DEHYDROGENASE 1, MITOCHONDRIAL"/>
    <property type="match status" value="1"/>
</dbReference>
<organism evidence="3 4">
    <name type="scientific">Seonamhaeicola aphaedonensis</name>
    <dbReference type="NCBI Taxonomy" id="1461338"/>
    <lineage>
        <taxon>Bacteria</taxon>
        <taxon>Pseudomonadati</taxon>
        <taxon>Bacteroidota</taxon>
        <taxon>Flavobacteriia</taxon>
        <taxon>Flavobacteriales</taxon>
        <taxon>Flavobacteriaceae</taxon>
    </lineage>
</organism>
<dbReference type="GO" id="GO:0071949">
    <property type="term" value="F:FAD binding"/>
    <property type="evidence" value="ECO:0007669"/>
    <property type="project" value="TreeGrafter"/>
</dbReference>
<accession>A0A3D9HJ14</accession>
<gene>
    <name evidence="3" type="ORF">DFQ02_102286</name>
</gene>
<dbReference type="GO" id="GO:0010133">
    <property type="term" value="P:L-proline catabolic process to L-glutamate"/>
    <property type="evidence" value="ECO:0007669"/>
    <property type="project" value="TreeGrafter"/>
</dbReference>
<feature type="domain" description="Proline dehydrogenase" evidence="2">
    <location>
        <begin position="92"/>
        <end position="387"/>
    </location>
</feature>